<accession>A0AAP3E7G7</accession>
<dbReference type="InterPro" id="IPR036721">
    <property type="entry name" value="RCK_C_sf"/>
</dbReference>
<reference evidence="3 4" key="1">
    <citation type="submission" date="2022-09" db="EMBL/GenBank/DDBJ databases">
        <title>Enrichment on poylsaccharides allowed isolation of novel metabolic and taxonomic groups of Haloarchaea.</title>
        <authorList>
            <person name="Sorokin D.Y."/>
            <person name="Elcheninov A.G."/>
            <person name="Khizhniak T.V."/>
            <person name="Kolganova T.V."/>
            <person name="Kublanov I.V."/>
        </authorList>
    </citation>
    <scope>NUCLEOTIDE SEQUENCE [LARGE SCALE GENOMIC DNA]</scope>
    <source>
        <strain evidence="3 4">AArc-curdl1</strain>
    </source>
</reference>
<dbReference type="Pfam" id="PF01895">
    <property type="entry name" value="PhoU"/>
    <property type="match status" value="2"/>
</dbReference>
<dbReference type="PANTHER" id="PTHR30445:SF8">
    <property type="entry name" value="K(+)_H(+) ANTIPORTER SUBUNIT KHTT"/>
    <property type="match status" value="1"/>
</dbReference>
<keyword evidence="3" id="KW-0406">Ion transport</keyword>
<dbReference type="GO" id="GO:0008324">
    <property type="term" value="F:monoatomic cation transmembrane transporter activity"/>
    <property type="evidence" value="ECO:0007669"/>
    <property type="project" value="InterPro"/>
</dbReference>
<dbReference type="AlphaFoldDB" id="A0AAP3E7G7"/>
<evidence type="ECO:0000256" key="1">
    <source>
        <dbReference type="SAM" id="Coils"/>
    </source>
</evidence>
<evidence type="ECO:0000313" key="4">
    <source>
        <dbReference type="Proteomes" id="UP001321047"/>
    </source>
</evidence>
<keyword evidence="3" id="KW-0813">Transport</keyword>
<evidence type="ECO:0000259" key="2">
    <source>
        <dbReference type="PROSITE" id="PS51202"/>
    </source>
</evidence>
<gene>
    <name evidence="3" type="ORF">OB919_16655</name>
</gene>
<organism evidence="3 4">
    <name type="scientific">Natronosalvus hydrolyticus</name>
    <dbReference type="NCBI Taxonomy" id="2979988"/>
    <lineage>
        <taxon>Archaea</taxon>
        <taxon>Methanobacteriati</taxon>
        <taxon>Methanobacteriota</taxon>
        <taxon>Stenosarchaea group</taxon>
        <taxon>Halobacteria</taxon>
        <taxon>Halobacteriales</taxon>
        <taxon>Natrialbaceae</taxon>
        <taxon>Natronosalvus</taxon>
    </lineage>
</organism>
<dbReference type="InterPro" id="IPR026022">
    <property type="entry name" value="PhoU_dom"/>
</dbReference>
<keyword evidence="1" id="KW-0175">Coiled coil</keyword>
<dbReference type="Gene3D" id="3.30.70.1450">
    <property type="entry name" value="Regulator of K+ conductance, C-terminal domain"/>
    <property type="match status" value="2"/>
</dbReference>
<dbReference type="PROSITE" id="PS51202">
    <property type="entry name" value="RCK_C"/>
    <property type="match status" value="2"/>
</dbReference>
<dbReference type="RefSeq" id="WP_342809908.1">
    <property type="nucleotide sequence ID" value="NZ_JAOPJZ010000019.1"/>
</dbReference>
<dbReference type="InterPro" id="IPR050144">
    <property type="entry name" value="AAE_transporter"/>
</dbReference>
<dbReference type="SUPFAM" id="SSF109755">
    <property type="entry name" value="PhoU-like"/>
    <property type="match status" value="2"/>
</dbReference>
<dbReference type="Proteomes" id="UP001321047">
    <property type="component" value="Unassembled WGS sequence"/>
</dbReference>
<feature type="coiled-coil region" evidence="1">
    <location>
        <begin position="39"/>
        <end position="66"/>
    </location>
</feature>
<dbReference type="EMBL" id="JAOPJZ010000019">
    <property type="protein sequence ID" value="MCU4753596.1"/>
    <property type="molecule type" value="Genomic_DNA"/>
</dbReference>
<feature type="coiled-coil region" evidence="1">
    <location>
        <begin position="246"/>
        <end position="273"/>
    </location>
</feature>
<evidence type="ECO:0000313" key="3">
    <source>
        <dbReference type="EMBL" id="MCU4753596.1"/>
    </source>
</evidence>
<dbReference type="PANTHER" id="PTHR30445">
    <property type="entry name" value="K(+)_H(+) ANTIPORTER SUBUNIT KHTT"/>
    <property type="match status" value="1"/>
</dbReference>
<feature type="domain" description="RCK C-terminal" evidence="2">
    <location>
        <begin position="115"/>
        <end position="201"/>
    </location>
</feature>
<dbReference type="GO" id="GO:0006813">
    <property type="term" value="P:potassium ion transport"/>
    <property type="evidence" value="ECO:0007669"/>
    <property type="project" value="InterPro"/>
</dbReference>
<sequence>MDPLADEAPSTPIEYEPVSVKDVLIEMKDTAELLIDLAYSAVLHRNEDLAREVVRLEARMDLLEMRGRMSLMMAARNPDDAEQLAPVLGIVAAADQISDAAGDIAKIVLEDIGLPDAMRAALPDAVETLVRGVVTTDSTYAARTLKDINLESETGVRVIALRRGNEWLLNPGPETTIEAEDVAFMRGPDAGIEEVYEIMTGTPHEPPVIDTPDLPDLERAVDTIVLMKNLSELAVDLAYSSVLFDSEGLAEEVQNLEVEVDALESRFEAWTLQAAADAEDPVRLRGLIHLGSATEVISDAAVDISEGVFRDIDVHPVVRMAVEESDEIITRVEVEAGSTLDGRTILEGVPDTETTMSVIAIRRPDEGWLLVGDADATARAGDVLIAKGTRTAAAEFDEMARA</sequence>
<dbReference type="InterPro" id="IPR006037">
    <property type="entry name" value="RCK_C"/>
</dbReference>
<keyword evidence="3" id="KW-0407">Ion channel</keyword>
<comment type="caution">
    <text evidence="3">The sequence shown here is derived from an EMBL/GenBank/DDBJ whole genome shotgun (WGS) entry which is preliminary data.</text>
</comment>
<name>A0AAP3E7G7_9EURY</name>
<protein>
    <submittedName>
        <fullName evidence="3">Potassium channel protein</fullName>
    </submittedName>
</protein>
<dbReference type="InterPro" id="IPR038078">
    <property type="entry name" value="PhoU-like_sf"/>
</dbReference>
<feature type="domain" description="RCK C-terminal" evidence="2">
    <location>
        <begin position="315"/>
        <end position="402"/>
    </location>
</feature>
<keyword evidence="4" id="KW-1185">Reference proteome</keyword>
<dbReference type="Gene3D" id="1.20.58.220">
    <property type="entry name" value="Phosphate transport system protein phou homolog 2, domain 2"/>
    <property type="match status" value="2"/>
</dbReference>
<dbReference type="Pfam" id="PF02080">
    <property type="entry name" value="TrkA_C"/>
    <property type="match status" value="2"/>
</dbReference>
<dbReference type="SUPFAM" id="SSF116726">
    <property type="entry name" value="TrkA C-terminal domain-like"/>
    <property type="match status" value="2"/>
</dbReference>
<proteinExistence type="predicted"/>